<keyword evidence="3" id="KW-1185">Reference proteome</keyword>
<dbReference type="InterPro" id="IPR017927">
    <property type="entry name" value="FAD-bd_FR_type"/>
</dbReference>
<dbReference type="PANTHER" id="PTHR47354:SF5">
    <property type="entry name" value="PROTEIN RFBI"/>
    <property type="match status" value="1"/>
</dbReference>
<proteinExistence type="predicted"/>
<dbReference type="PRINTS" id="PR00371">
    <property type="entry name" value="FPNCR"/>
</dbReference>
<dbReference type="SUPFAM" id="SSF52343">
    <property type="entry name" value="Ferredoxin reductase-like, C-terminal NADP-linked domain"/>
    <property type="match status" value="1"/>
</dbReference>
<dbReference type="Gene3D" id="3.40.50.80">
    <property type="entry name" value="Nucleotide-binding domain of ferredoxin-NADP reductase (FNR) module"/>
    <property type="match status" value="1"/>
</dbReference>
<evidence type="ECO:0000313" key="2">
    <source>
        <dbReference type="EMBL" id="SIR80599.1"/>
    </source>
</evidence>
<gene>
    <name evidence="2" type="ORF">SAMN05421858_3837</name>
</gene>
<feature type="domain" description="FAD-binding FR-type" evidence="1">
    <location>
        <begin position="36"/>
        <end position="135"/>
    </location>
</feature>
<dbReference type="GO" id="GO:0016491">
    <property type="term" value="F:oxidoreductase activity"/>
    <property type="evidence" value="ECO:0007669"/>
    <property type="project" value="InterPro"/>
</dbReference>
<dbReference type="EMBL" id="FTNO01000005">
    <property type="protein sequence ID" value="SIR80599.1"/>
    <property type="molecule type" value="Genomic_DNA"/>
</dbReference>
<name>A0A1N7DXL1_9EURY</name>
<dbReference type="SUPFAM" id="SSF63380">
    <property type="entry name" value="Riboflavin synthase domain-like"/>
    <property type="match status" value="1"/>
</dbReference>
<evidence type="ECO:0000313" key="3">
    <source>
        <dbReference type="Proteomes" id="UP000186914"/>
    </source>
</evidence>
<dbReference type="InterPro" id="IPR008333">
    <property type="entry name" value="Cbr1-like_FAD-bd_dom"/>
</dbReference>
<dbReference type="InterPro" id="IPR050415">
    <property type="entry name" value="MRET"/>
</dbReference>
<dbReference type="InterPro" id="IPR039261">
    <property type="entry name" value="FNR_nucleotide-bd"/>
</dbReference>
<dbReference type="Proteomes" id="UP000186914">
    <property type="component" value="Unassembled WGS sequence"/>
</dbReference>
<accession>A0A1N7DXL1</accession>
<evidence type="ECO:0000259" key="1">
    <source>
        <dbReference type="PROSITE" id="PS51384"/>
    </source>
</evidence>
<protein>
    <submittedName>
        <fullName evidence="2">Ferredoxin-NADP reductase</fullName>
    </submittedName>
</protein>
<dbReference type="PROSITE" id="PS51384">
    <property type="entry name" value="FAD_FR"/>
    <property type="match status" value="1"/>
</dbReference>
<dbReference type="InterPro" id="IPR001709">
    <property type="entry name" value="Flavoprot_Pyr_Nucl_cyt_Rdtase"/>
</dbReference>
<reference evidence="3" key="1">
    <citation type="submission" date="2017-01" db="EMBL/GenBank/DDBJ databases">
        <authorList>
            <person name="Varghese N."/>
            <person name="Submissions S."/>
        </authorList>
    </citation>
    <scope>NUCLEOTIDE SEQUENCE [LARGE SCALE GENOMIC DNA]</scope>
    <source>
        <strain evidence="3">CGMCC 1.7737</strain>
    </source>
</reference>
<dbReference type="Gene3D" id="2.40.30.10">
    <property type="entry name" value="Translation factors"/>
    <property type="match status" value="1"/>
</dbReference>
<dbReference type="Pfam" id="PF00175">
    <property type="entry name" value="NAD_binding_1"/>
    <property type="match status" value="1"/>
</dbReference>
<organism evidence="2 3">
    <name type="scientific">Haladaptatus litoreus</name>
    <dbReference type="NCBI Taxonomy" id="553468"/>
    <lineage>
        <taxon>Archaea</taxon>
        <taxon>Methanobacteriati</taxon>
        <taxon>Methanobacteriota</taxon>
        <taxon>Stenosarchaea group</taxon>
        <taxon>Halobacteria</taxon>
        <taxon>Halobacteriales</taxon>
        <taxon>Haladaptataceae</taxon>
        <taxon>Haladaptatus</taxon>
    </lineage>
</organism>
<dbReference type="PRINTS" id="PR00410">
    <property type="entry name" value="PHEHYDRXLASE"/>
</dbReference>
<dbReference type="AlphaFoldDB" id="A0A1N7DXL1"/>
<dbReference type="Pfam" id="PF00970">
    <property type="entry name" value="FAD_binding_6"/>
    <property type="match status" value="1"/>
</dbReference>
<sequence>MHSACVFGETQLGEWRRTTRADVLANSFTRVTDERLVMREVEITSIHQMTPQVKQFELVADDEFDFRPGQHTHLHFEEDDDEVVRPYTAVTRPGTDSITLAIKQYDDGTASVYMHEREPGDTIQIEDLDGNLYLRNTDSDVAFVSTGTGITPMMAMLKQYLREGDGEATFLYGEKAQENVMFRETLDQLESAHENLTVVYSLSEEDWDGKTGHVQEHIEEVVSSPEETDFYVCGVPGMVVDTKEKLADIGVSDERVYSEGWEDDEVSEE</sequence>
<dbReference type="CDD" id="cd00322">
    <property type="entry name" value="FNR_like"/>
    <property type="match status" value="1"/>
</dbReference>
<dbReference type="InterPro" id="IPR017938">
    <property type="entry name" value="Riboflavin_synthase-like_b-brl"/>
</dbReference>
<dbReference type="InterPro" id="IPR001433">
    <property type="entry name" value="OxRdtase_FAD/NAD-bd"/>
</dbReference>
<dbReference type="PANTHER" id="PTHR47354">
    <property type="entry name" value="NADH OXIDOREDUCTASE HCR"/>
    <property type="match status" value="1"/>
</dbReference>